<organism evidence="2 3">
    <name type="scientific">Altericroceibacterium spongiae</name>
    <dbReference type="NCBI Taxonomy" id="2320269"/>
    <lineage>
        <taxon>Bacteria</taxon>
        <taxon>Pseudomonadati</taxon>
        <taxon>Pseudomonadota</taxon>
        <taxon>Alphaproteobacteria</taxon>
        <taxon>Sphingomonadales</taxon>
        <taxon>Erythrobacteraceae</taxon>
        <taxon>Altericroceibacterium</taxon>
    </lineage>
</organism>
<dbReference type="Pfam" id="PF02464">
    <property type="entry name" value="CinA"/>
    <property type="match status" value="1"/>
</dbReference>
<dbReference type="InterPro" id="IPR036653">
    <property type="entry name" value="CinA-like_C"/>
</dbReference>
<gene>
    <name evidence="2" type="ORF">D6851_17060</name>
</gene>
<comment type="caution">
    <text evidence="2">The sequence shown here is derived from an EMBL/GenBank/DDBJ whole genome shotgun (WGS) entry which is preliminary data.</text>
</comment>
<evidence type="ECO:0000313" key="2">
    <source>
        <dbReference type="EMBL" id="RKF15986.1"/>
    </source>
</evidence>
<dbReference type="EMBL" id="RAPF01000018">
    <property type="protein sequence ID" value="RKF15986.1"/>
    <property type="molecule type" value="Genomic_DNA"/>
</dbReference>
<feature type="domain" description="CinA C-terminal" evidence="1">
    <location>
        <begin position="22"/>
        <end position="92"/>
    </location>
</feature>
<sequence length="112" mass="12425">MAKAPKVTKTDFGRVISNKARTLVRAVLERADSDGLLIATTESLPGGHSSHRHPGLSHCFECGFVVYSDQAKIGLLGIPREVIERHGAVSRRQPAKWRNAPLRAVTRILRYR</sequence>
<reference evidence="2 3" key="1">
    <citation type="submission" date="2018-09" db="EMBL/GenBank/DDBJ databases">
        <title>Altererythrobacter spongiae sp. nov., isolated from a marine sponge.</title>
        <authorList>
            <person name="Zhuang L."/>
            <person name="Luo L."/>
        </authorList>
    </citation>
    <scope>NUCLEOTIDE SEQUENCE [LARGE SCALE GENOMIC DNA]</scope>
    <source>
        <strain evidence="2 3">HN-Y73</strain>
    </source>
</reference>
<keyword evidence="3" id="KW-1185">Reference proteome</keyword>
<dbReference type="InterPro" id="IPR008136">
    <property type="entry name" value="CinA_C"/>
</dbReference>
<accession>A0A420E947</accession>
<dbReference type="SUPFAM" id="SSF142433">
    <property type="entry name" value="CinA-like"/>
    <property type="match status" value="1"/>
</dbReference>
<dbReference type="OrthoDB" id="9801454at2"/>
<evidence type="ECO:0000259" key="1">
    <source>
        <dbReference type="Pfam" id="PF02464"/>
    </source>
</evidence>
<protein>
    <recommendedName>
        <fullName evidence="1">CinA C-terminal domain-containing protein</fullName>
    </recommendedName>
</protein>
<dbReference type="AlphaFoldDB" id="A0A420E947"/>
<evidence type="ECO:0000313" key="3">
    <source>
        <dbReference type="Proteomes" id="UP000284395"/>
    </source>
</evidence>
<dbReference type="Proteomes" id="UP000284395">
    <property type="component" value="Unassembled WGS sequence"/>
</dbReference>
<dbReference type="Gene3D" id="3.90.950.20">
    <property type="entry name" value="CinA-like"/>
    <property type="match status" value="1"/>
</dbReference>
<proteinExistence type="predicted"/>
<name>A0A420E947_9SPHN</name>